<keyword evidence="7" id="KW-0998">Cell outer membrane</keyword>
<dbReference type="EMBL" id="JAAGVY010000014">
    <property type="protein sequence ID" value="NEN23716.1"/>
    <property type="molecule type" value="Genomic_DNA"/>
</dbReference>
<accession>A0A7K3WQ93</accession>
<reference evidence="8 9" key="1">
    <citation type="submission" date="2020-02" db="EMBL/GenBank/DDBJ databases">
        <title>Out from the shadows clarifying the taxonomy of the family Cryomorphaceae and related taxa by utilizing the GTDB taxonomic framework.</title>
        <authorList>
            <person name="Bowman J.P."/>
        </authorList>
    </citation>
    <scope>NUCLEOTIDE SEQUENCE [LARGE SCALE GENOMIC DNA]</scope>
    <source>
        <strain evidence="8 9">QSSC 1-22</strain>
    </source>
</reference>
<comment type="similarity">
    <text evidence="2">Belongs to the outer membrane factor (OMF) (TC 1.B.17) family.</text>
</comment>
<dbReference type="Pfam" id="PF02321">
    <property type="entry name" value="OEP"/>
    <property type="match status" value="2"/>
</dbReference>
<dbReference type="GO" id="GO:1990281">
    <property type="term" value="C:efflux pump complex"/>
    <property type="evidence" value="ECO:0007669"/>
    <property type="project" value="TreeGrafter"/>
</dbReference>
<dbReference type="Gene3D" id="1.20.1600.10">
    <property type="entry name" value="Outer membrane efflux proteins (OEP)"/>
    <property type="match status" value="1"/>
</dbReference>
<dbReference type="AlphaFoldDB" id="A0A7K3WQ93"/>
<evidence type="ECO:0000256" key="3">
    <source>
        <dbReference type="ARBA" id="ARBA00022448"/>
    </source>
</evidence>
<proteinExistence type="inferred from homology"/>
<keyword evidence="4" id="KW-1134">Transmembrane beta strand</keyword>
<evidence type="ECO:0000256" key="1">
    <source>
        <dbReference type="ARBA" id="ARBA00004442"/>
    </source>
</evidence>
<organism evidence="8 9">
    <name type="scientific">Cryomorpha ignava</name>
    <dbReference type="NCBI Taxonomy" id="101383"/>
    <lineage>
        <taxon>Bacteria</taxon>
        <taxon>Pseudomonadati</taxon>
        <taxon>Bacteroidota</taxon>
        <taxon>Flavobacteriia</taxon>
        <taxon>Flavobacteriales</taxon>
        <taxon>Cryomorphaceae</taxon>
        <taxon>Cryomorpha</taxon>
    </lineage>
</organism>
<comment type="subcellular location">
    <subcellularLocation>
        <location evidence="1">Cell outer membrane</location>
    </subcellularLocation>
</comment>
<dbReference type="GO" id="GO:0015562">
    <property type="term" value="F:efflux transmembrane transporter activity"/>
    <property type="evidence" value="ECO:0007669"/>
    <property type="project" value="InterPro"/>
</dbReference>
<evidence type="ECO:0000313" key="9">
    <source>
        <dbReference type="Proteomes" id="UP000486602"/>
    </source>
</evidence>
<comment type="caution">
    <text evidence="8">The sequence shown here is derived from an EMBL/GenBank/DDBJ whole genome shotgun (WGS) entry which is preliminary data.</text>
</comment>
<gene>
    <name evidence="8" type="ORF">G3O08_09410</name>
</gene>
<dbReference type="SUPFAM" id="SSF56954">
    <property type="entry name" value="Outer membrane efflux proteins (OEP)"/>
    <property type="match status" value="1"/>
</dbReference>
<protein>
    <submittedName>
        <fullName evidence="8">TolC family protein</fullName>
    </submittedName>
</protein>
<keyword evidence="3" id="KW-0813">Transport</keyword>
<sequence length="478" mass="55668">MLFIIGLFAFSANGQNVNILSLTDAIMLSREQSPASKQAETRKKNSYWQYRTYKSNYNPQLVLRGNLPGYNRDYFSNRLDDGSIVFQSREQINSTLNLGLNQPIAFTGGNLSVNTNLNYFNDIQQDLDRFNTTLVNIKLDQPIFGYNPLKWDRRTEPLRYEESKRNYVEQMEFVSRESVRYFFDFLDAQINYQIADFNLTNNDTIYKIEEGRYNIGTTSKDKLLQVELQLLRSQQDVTQAQLDLQTASQKLRAYLAIKSSDTLQLILPESIPKFDILMQDALMYAKMNRSDYIEFERSRIEAERDVAEARKQRFGANLVASYGLNTASDDFDDAYANPNDQQRLDIGLAVPILDWGRNKARIQTALANQQLNQYVLEQDIQNFEQEIITLVRRFEVLRNQLQIAKKSDEVADERYKVAQNRYLTGKVGITDLNIALNEKDAAKRSYTKALRDFWIAYFDLRRLTLYDFANKKLLYIPD</sequence>
<evidence type="ECO:0000256" key="7">
    <source>
        <dbReference type="ARBA" id="ARBA00023237"/>
    </source>
</evidence>
<evidence type="ECO:0000256" key="6">
    <source>
        <dbReference type="ARBA" id="ARBA00023136"/>
    </source>
</evidence>
<dbReference type="InterPro" id="IPR003423">
    <property type="entry name" value="OMP_efflux"/>
</dbReference>
<evidence type="ECO:0000256" key="2">
    <source>
        <dbReference type="ARBA" id="ARBA00007613"/>
    </source>
</evidence>
<dbReference type="GO" id="GO:0015288">
    <property type="term" value="F:porin activity"/>
    <property type="evidence" value="ECO:0007669"/>
    <property type="project" value="TreeGrafter"/>
</dbReference>
<keyword evidence="9" id="KW-1185">Reference proteome</keyword>
<name>A0A7K3WQ93_9FLAO</name>
<dbReference type="PANTHER" id="PTHR30026">
    <property type="entry name" value="OUTER MEMBRANE PROTEIN TOLC"/>
    <property type="match status" value="1"/>
</dbReference>
<dbReference type="GO" id="GO:0009279">
    <property type="term" value="C:cell outer membrane"/>
    <property type="evidence" value="ECO:0007669"/>
    <property type="project" value="UniProtKB-SubCell"/>
</dbReference>
<keyword evidence="6" id="KW-0472">Membrane</keyword>
<keyword evidence="5" id="KW-0812">Transmembrane</keyword>
<evidence type="ECO:0000256" key="4">
    <source>
        <dbReference type="ARBA" id="ARBA00022452"/>
    </source>
</evidence>
<evidence type="ECO:0000256" key="5">
    <source>
        <dbReference type="ARBA" id="ARBA00022692"/>
    </source>
</evidence>
<evidence type="ECO:0000313" key="8">
    <source>
        <dbReference type="EMBL" id="NEN23716.1"/>
    </source>
</evidence>
<dbReference type="PANTHER" id="PTHR30026:SF20">
    <property type="entry name" value="OUTER MEMBRANE PROTEIN TOLC"/>
    <property type="match status" value="1"/>
</dbReference>
<dbReference type="Proteomes" id="UP000486602">
    <property type="component" value="Unassembled WGS sequence"/>
</dbReference>
<dbReference type="InterPro" id="IPR051906">
    <property type="entry name" value="TolC-like"/>
</dbReference>